<evidence type="ECO:0000259" key="5">
    <source>
        <dbReference type="PROSITE" id="PS51935"/>
    </source>
</evidence>
<dbReference type="InterPro" id="IPR051794">
    <property type="entry name" value="PG_Endopeptidase_C40"/>
</dbReference>
<dbReference type="PANTHER" id="PTHR47359:SF3">
    <property type="entry name" value="NLP_P60 DOMAIN-CONTAINING PROTEIN-RELATED"/>
    <property type="match status" value="1"/>
</dbReference>
<evidence type="ECO:0000313" key="6">
    <source>
        <dbReference type="EMBL" id="MBC5995175.1"/>
    </source>
</evidence>
<dbReference type="PANTHER" id="PTHR47359">
    <property type="entry name" value="PEPTIDOGLYCAN DL-ENDOPEPTIDASE CWLO"/>
    <property type="match status" value="1"/>
</dbReference>
<dbReference type="Gene3D" id="3.90.1720.10">
    <property type="entry name" value="endopeptidase domain like (from Nostoc punctiforme)"/>
    <property type="match status" value="1"/>
</dbReference>
<dbReference type="InterPro" id="IPR000064">
    <property type="entry name" value="NLP_P60_dom"/>
</dbReference>
<protein>
    <submittedName>
        <fullName evidence="6">C40 family peptidase</fullName>
    </submittedName>
</protein>
<keyword evidence="7" id="KW-1185">Reference proteome</keyword>
<proteinExistence type="inferred from homology"/>
<dbReference type="Proteomes" id="UP000609849">
    <property type="component" value="Unassembled WGS sequence"/>
</dbReference>
<keyword evidence="4" id="KW-0788">Thiol protease</keyword>
<comment type="similarity">
    <text evidence="1">Belongs to the peptidase C40 family.</text>
</comment>
<gene>
    <name evidence="6" type="ORF">H8923_00245</name>
</gene>
<evidence type="ECO:0000256" key="4">
    <source>
        <dbReference type="ARBA" id="ARBA00022807"/>
    </source>
</evidence>
<dbReference type="Pfam" id="PF00877">
    <property type="entry name" value="NLPC_P60"/>
    <property type="match status" value="1"/>
</dbReference>
<feature type="domain" description="NlpC/P60" evidence="5">
    <location>
        <begin position="6"/>
        <end position="157"/>
    </location>
</feature>
<evidence type="ECO:0000313" key="7">
    <source>
        <dbReference type="Proteomes" id="UP000609849"/>
    </source>
</evidence>
<reference evidence="6 7" key="1">
    <citation type="submission" date="2020-08" db="EMBL/GenBank/DDBJ databases">
        <authorList>
            <person name="Liu C."/>
            <person name="Sun Q."/>
        </authorList>
    </citation>
    <scope>NUCLEOTIDE SEQUENCE [LARGE SCALE GENOMIC DNA]</scope>
    <source>
        <strain evidence="6 7">NSJ-18</strain>
    </source>
</reference>
<dbReference type="RefSeq" id="WP_153972877.1">
    <property type="nucleotide sequence ID" value="NZ_JACRWE010000001.1"/>
</dbReference>
<keyword evidence="2" id="KW-0645">Protease</keyword>
<evidence type="ECO:0000256" key="2">
    <source>
        <dbReference type="ARBA" id="ARBA00022670"/>
    </source>
</evidence>
<sequence length="165" mass="18944">MTEHDLKLVNEVILLAKEKIGLEYVWGGKGEIMTNERLDELIFEYGIKHYPLERDKYIKNQAFDCSGLTYWTYKKITGVEIGYSTLQQKEVLKNYRIDKSDLQPGDLIYTPGHVVMYIGKGKVIQSANDMAYPIGGVKISPVLMYKNGEVYRPIGYVNNILKNNK</sequence>
<comment type="caution">
    <text evidence="6">The sequence shown here is derived from an EMBL/GenBank/DDBJ whole genome shotgun (WGS) entry which is preliminary data.</text>
</comment>
<keyword evidence="3" id="KW-0378">Hydrolase</keyword>
<dbReference type="EMBL" id="JACRWE010000001">
    <property type="protein sequence ID" value="MBC5995175.1"/>
    <property type="molecule type" value="Genomic_DNA"/>
</dbReference>
<dbReference type="SUPFAM" id="SSF54001">
    <property type="entry name" value="Cysteine proteinases"/>
    <property type="match status" value="1"/>
</dbReference>
<accession>A0ABR7JJT5</accession>
<name>A0ABR7JJT5_9FIRM</name>
<dbReference type="InterPro" id="IPR038765">
    <property type="entry name" value="Papain-like_cys_pep_sf"/>
</dbReference>
<evidence type="ECO:0000256" key="3">
    <source>
        <dbReference type="ARBA" id="ARBA00022801"/>
    </source>
</evidence>
<evidence type="ECO:0000256" key="1">
    <source>
        <dbReference type="ARBA" id="ARBA00007074"/>
    </source>
</evidence>
<organism evidence="6 7">
    <name type="scientific">Romboutsia faecis</name>
    <dbReference type="NCBI Taxonomy" id="2764597"/>
    <lineage>
        <taxon>Bacteria</taxon>
        <taxon>Bacillati</taxon>
        <taxon>Bacillota</taxon>
        <taxon>Clostridia</taxon>
        <taxon>Peptostreptococcales</taxon>
        <taxon>Peptostreptococcaceae</taxon>
        <taxon>Romboutsia</taxon>
    </lineage>
</organism>
<dbReference type="PROSITE" id="PS51935">
    <property type="entry name" value="NLPC_P60"/>
    <property type="match status" value="1"/>
</dbReference>